<accession>A0A1S3JJX4</accession>
<dbReference type="AlphaFoldDB" id="A0A1S3JJX4"/>
<dbReference type="Pfam" id="PF13519">
    <property type="entry name" value="VWA_2"/>
    <property type="match status" value="1"/>
</dbReference>
<feature type="coiled-coil region" evidence="1">
    <location>
        <begin position="105"/>
        <end position="132"/>
    </location>
</feature>
<keyword evidence="1" id="KW-0175">Coiled coil</keyword>
<sequence>MDLDEYLKKRRILLHGDLPMTSDDLNFGKCFLKEGTQSLSWLDIAGQPKKEANPKVLLEWAYESGHYDPLPLLSRKFPQTFNGYDEKDFRIERLHKLITHKNGQISQLISKLSKTEHKLKKVEDALVNMMNQHQDTITYKVQQHRVGEEDHCNKDIKPELGGHYLGPESQIAPPINAPNGEVNNVGALKYIFVVGEDLKTIESQARGEHTQPVCDSKVDDKIHHWPGTKVPLGSSVPTGGDNTDKDGVHENASADLEQGHDSGSQASGGHSGAVYDDGDFHAERVYGERVHGLSTVICVDTSGSMEGEPFTDMKNAVHKILDDAEYTKNVYEFKELIGLVQCGSGSDGHTVVSLTDNYNQIRRALDRLSPSGMSPLATGIREAVHELKRHSYGQISRNCMTSKTLYGWSNVHSIKDNAVVIWTENINMHKDPTIRHFT</sequence>
<dbReference type="OrthoDB" id="6162378at2759"/>
<evidence type="ECO:0000256" key="1">
    <source>
        <dbReference type="SAM" id="Coils"/>
    </source>
</evidence>
<evidence type="ECO:0000259" key="3">
    <source>
        <dbReference type="PROSITE" id="PS50234"/>
    </source>
</evidence>
<feature type="region of interest" description="Disordered" evidence="2">
    <location>
        <begin position="255"/>
        <end position="274"/>
    </location>
</feature>
<dbReference type="RefSeq" id="XP_013410715.1">
    <property type="nucleotide sequence ID" value="XM_013555261.1"/>
</dbReference>
<dbReference type="Gene3D" id="3.40.50.410">
    <property type="entry name" value="von Willebrand factor, type A domain"/>
    <property type="match status" value="1"/>
</dbReference>
<name>A0A1S3JJX4_LINAN</name>
<dbReference type="SUPFAM" id="SSF53300">
    <property type="entry name" value="vWA-like"/>
    <property type="match status" value="1"/>
</dbReference>
<reference evidence="5" key="1">
    <citation type="submission" date="2025-08" db="UniProtKB">
        <authorList>
            <consortium name="RefSeq"/>
        </authorList>
    </citation>
    <scope>IDENTIFICATION</scope>
    <source>
        <tissue evidence="5">Gonads</tissue>
    </source>
</reference>
<dbReference type="KEGG" id="lak:106173923"/>
<dbReference type="CDD" id="cd00198">
    <property type="entry name" value="vWFA"/>
    <property type="match status" value="1"/>
</dbReference>
<protein>
    <submittedName>
        <fullName evidence="5">Uncharacterized protein LOC106173923</fullName>
    </submittedName>
</protein>
<dbReference type="GeneID" id="106173923"/>
<dbReference type="InterPro" id="IPR036465">
    <property type="entry name" value="vWFA_dom_sf"/>
</dbReference>
<evidence type="ECO:0000256" key="2">
    <source>
        <dbReference type="SAM" id="MobiDB-lite"/>
    </source>
</evidence>
<feature type="domain" description="VWFA" evidence="3">
    <location>
        <begin position="294"/>
        <end position="425"/>
    </location>
</feature>
<keyword evidence="4" id="KW-1185">Reference proteome</keyword>
<dbReference type="PROSITE" id="PS50234">
    <property type="entry name" value="VWFA"/>
    <property type="match status" value="1"/>
</dbReference>
<dbReference type="InParanoid" id="A0A1S3JJX4"/>
<organism evidence="4 5">
    <name type="scientific">Lingula anatina</name>
    <name type="common">Brachiopod</name>
    <name type="synonym">Lingula unguis</name>
    <dbReference type="NCBI Taxonomy" id="7574"/>
    <lineage>
        <taxon>Eukaryota</taxon>
        <taxon>Metazoa</taxon>
        <taxon>Spiralia</taxon>
        <taxon>Lophotrochozoa</taxon>
        <taxon>Brachiopoda</taxon>
        <taxon>Linguliformea</taxon>
        <taxon>Lingulata</taxon>
        <taxon>Lingulida</taxon>
        <taxon>Linguloidea</taxon>
        <taxon>Lingulidae</taxon>
        <taxon>Lingula</taxon>
    </lineage>
</organism>
<evidence type="ECO:0000313" key="5">
    <source>
        <dbReference type="RefSeq" id="XP_013410715.1"/>
    </source>
</evidence>
<proteinExistence type="predicted"/>
<feature type="region of interest" description="Disordered" evidence="2">
    <location>
        <begin position="204"/>
        <end position="249"/>
    </location>
</feature>
<dbReference type="InterPro" id="IPR002035">
    <property type="entry name" value="VWF_A"/>
</dbReference>
<gene>
    <name evidence="5" type="primary">LOC106173923</name>
</gene>
<evidence type="ECO:0000313" key="4">
    <source>
        <dbReference type="Proteomes" id="UP000085678"/>
    </source>
</evidence>
<dbReference type="Proteomes" id="UP000085678">
    <property type="component" value="Unplaced"/>
</dbReference>